<dbReference type="Proteomes" id="UP001054945">
    <property type="component" value="Unassembled WGS sequence"/>
</dbReference>
<name>A0AAV4SEF0_CAEEX</name>
<reference evidence="1 2" key="1">
    <citation type="submission" date="2021-06" db="EMBL/GenBank/DDBJ databases">
        <title>Caerostris extrusa draft genome.</title>
        <authorList>
            <person name="Kono N."/>
            <person name="Arakawa K."/>
        </authorList>
    </citation>
    <scope>NUCLEOTIDE SEQUENCE [LARGE SCALE GENOMIC DNA]</scope>
</reference>
<evidence type="ECO:0000313" key="2">
    <source>
        <dbReference type="Proteomes" id="UP001054945"/>
    </source>
</evidence>
<dbReference type="AlphaFoldDB" id="A0AAV4SEF0"/>
<proteinExistence type="predicted"/>
<protein>
    <submittedName>
        <fullName evidence="1">Uncharacterized protein</fullName>
    </submittedName>
</protein>
<gene>
    <name evidence="1" type="ORF">CEXT_691621</name>
</gene>
<accession>A0AAV4SEF0</accession>
<organism evidence="1 2">
    <name type="scientific">Caerostris extrusa</name>
    <name type="common">Bark spider</name>
    <name type="synonym">Caerostris bankana</name>
    <dbReference type="NCBI Taxonomy" id="172846"/>
    <lineage>
        <taxon>Eukaryota</taxon>
        <taxon>Metazoa</taxon>
        <taxon>Ecdysozoa</taxon>
        <taxon>Arthropoda</taxon>
        <taxon>Chelicerata</taxon>
        <taxon>Arachnida</taxon>
        <taxon>Araneae</taxon>
        <taxon>Araneomorphae</taxon>
        <taxon>Entelegynae</taxon>
        <taxon>Araneoidea</taxon>
        <taxon>Araneidae</taxon>
        <taxon>Caerostris</taxon>
    </lineage>
</organism>
<sequence length="205" mass="23179">MSNMLYLMGRKLKTLMLCKFLPSQDQVNGQVYAQDQTQLNSASQNSPILQKSNTIQQNNYNTQQYQHSPASAPVQYLQTQNNRQSNQRVPSPLPIRQNKVQQNAGGAIYFPGNQNNPSHTSYIQLTQQNGNQNYPEIASQQVFNQNYQSMASQKSAQNVQLMPAKNYEQQTKTIMPNSQQLNVLIMIPAFSGCNRIMVSKTSSRT</sequence>
<keyword evidence="2" id="KW-1185">Reference proteome</keyword>
<evidence type="ECO:0000313" key="1">
    <source>
        <dbReference type="EMBL" id="GIY32359.1"/>
    </source>
</evidence>
<dbReference type="EMBL" id="BPLR01009496">
    <property type="protein sequence ID" value="GIY32359.1"/>
    <property type="molecule type" value="Genomic_DNA"/>
</dbReference>
<comment type="caution">
    <text evidence="1">The sequence shown here is derived from an EMBL/GenBank/DDBJ whole genome shotgun (WGS) entry which is preliminary data.</text>
</comment>